<dbReference type="Proteomes" id="UP000215914">
    <property type="component" value="Unassembled WGS sequence"/>
</dbReference>
<evidence type="ECO:0000313" key="2">
    <source>
        <dbReference type="Proteomes" id="UP000215914"/>
    </source>
</evidence>
<name>A0A9K3GSH7_HELAN</name>
<dbReference type="EMBL" id="MNCJ02000332">
    <property type="protein sequence ID" value="KAF5753656.1"/>
    <property type="molecule type" value="Genomic_DNA"/>
</dbReference>
<organism evidence="1 2">
    <name type="scientific">Helianthus annuus</name>
    <name type="common">Common sunflower</name>
    <dbReference type="NCBI Taxonomy" id="4232"/>
    <lineage>
        <taxon>Eukaryota</taxon>
        <taxon>Viridiplantae</taxon>
        <taxon>Streptophyta</taxon>
        <taxon>Embryophyta</taxon>
        <taxon>Tracheophyta</taxon>
        <taxon>Spermatophyta</taxon>
        <taxon>Magnoliopsida</taxon>
        <taxon>eudicotyledons</taxon>
        <taxon>Gunneridae</taxon>
        <taxon>Pentapetalae</taxon>
        <taxon>asterids</taxon>
        <taxon>campanulids</taxon>
        <taxon>Asterales</taxon>
        <taxon>Asteraceae</taxon>
        <taxon>Asteroideae</taxon>
        <taxon>Heliantheae alliance</taxon>
        <taxon>Heliantheae</taxon>
        <taxon>Helianthus</taxon>
    </lineage>
</organism>
<sequence>MLVYSCLTLMPFTNNKKSNLDLSKALVNKSARWSSVWTLTTSISLFSKQSRMK</sequence>
<accession>A0A9K3GSH7</accession>
<keyword evidence="2" id="KW-1185">Reference proteome</keyword>
<gene>
    <name evidence="1" type="ORF">HanXRQr2_Chr17g0782561</name>
</gene>
<reference evidence="1" key="1">
    <citation type="journal article" date="2017" name="Nature">
        <title>The sunflower genome provides insights into oil metabolism, flowering and Asterid evolution.</title>
        <authorList>
            <person name="Badouin H."/>
            <person name="Gouzy J."/>
            <person name="Grassa C.J."/>
            <person name="Murat F."/>
            <person name="Staton S.E."/>
            <person name="Cottret L."/>
            <person name="Lelandais-Briere C."/>
            <person name="Owens G.L."/>
            <person name="Carrere S."/>
            <person name="Mayjonade B."/>
            <person name="Legrand L."/>
            <person name="Gill N."/>
            <person name="Kane N.C."/>
            <person name="Bowers J.E."/>
            <person name="Hubner S."/>
            <person name="Bellec A."/>
            <person name="Berard A."/>
            <person name="Berges H."/>
            <person name="Blanchet N."/>
            <person name="Boniface M.C."/>
            <person name="Brunel D."/>
            <person name="Catrice O."/>
            <person name="Chaidir N."/>
            <person name="Claudel C."/>
            <person name="Donnadieu C."/>
            <person name="Faraut T."/>
            <person name="Fievet G."/>
            <person name="Helmstetter N."/>
            <person name="King M."/>
            <person name="Knapp S.J."/>
            <person name="Lai Z."/>
            <person name="Le Paslier M.C."/>
            <person name="Lippi Y."/>
            <person name="Lorenzon L."/>
            <person name="Mandel J.R."/>
            <person name="Marage G."/>
            <person name="Marchand G."/>
            <person name="Marquand E."/>
            <person name="Bret-Mestries E."/>
            <person name="Morien E."/>
            <person name="Nambeesan S."/>
            <person name="Nguyen T."/>
            <person name="Pegot-Espagnet P."/>
            <person name="Pouilly N."/>
            <person name="Raftis F."/>
            <person name="Sallet E."/>
            <person name="Schiex T."/>
            <person name="Thomas J."/>
            <person name="Vandecasteele C."/>
            <person name="Vares D."/>
            <person name="Vear F."/>
            <person name="Vautrin S."/>
            <person name="Crespi M."/>
            <person name="Mangin B."/>
            <person name="Burke J.M."/>
            <person name="Salse J."/>
            <person name="Munos S."/>
            <person name="Vincourt P."/>
            <person name="Rieseberg L.H."/>
            <person name="Langlade N.B."/>
        </authorList>
    </citation>
    <scope>NUCLEOTIDE SEQUENCE</scope>
    <source>
        <tissue evidence="1">Leaves</tissue>
    </source>
</reference>
<proteinExistence type="predicted"/>
<dbReference type="AlphaFoldDB" id="A0A9K3GSH7"/>
<comment type="caution">
    <text evidence="1">The sequence shown here is derived from an EMBL/GenBank/DDBJ whole genome shotgun (WGS) entry which is preliminary data.</text>
</comment>
<protein>
    <submittedName>
        <fullName evidence="1">Uncharacterized protein</fullName>
    </submittedName>
</protein>
<dbReference type="Gramene" id="mRNA:HanXRQr2_Chr17g0782561">
    <property type="protein sequence ID" value="CDS:HanXRQr2_Chr17g0782561.1"/>
    <property type="gene ID" value="HanXRQr2_Chr17g0782561"/>
</dbReference>
<evidence type="ECO:0000313" key="1">
    <source>
        <dbReference type="EMBL" id="KAF5753656.1"/>
    </source>
</evidence>
<reference evidence="1" key="2">
    <citation type="submission" date="2020-06" db="EMBL/GenBank/DDBJ databases">
        <title>Helianthus annuus Genome sequencing and assembly Release 2.</title>
        <authorList>
            <person name="Gouzy J."/>
            <person name="Langlade N."/>
            <person name="Munos S."/>
        </authorList>
    </citation>
    <scope>NUCLEOTIDE SEQUENCE</scope>
    <source>
        <tissue evidence="1">Leaves</tissue>
    </source>
</reference>